<dbReference type="SUPFAM" id="SSF82199">
    <property type="entry name" value="SET domain"/>
    <property type="match status" value="1"/>
</dbReference>
<protein>
    <submittedName>
        <fullName evidence="1">Putative SET domain protein (AFU_orthologue AFUA_4G11040)</fullName>
    </submittedName>
</protein>
<accession>A0A0U5GMC6</accession>
<dbReference type="InterPro" id="IPR050600">
    <property type="entry name" value="SETD3_SETD6_MTase"/>
</dbReference>
<dbReference type="InterPro" id="IPR046341">
    <property type="entry name" value="SET_dom_sf"/>
</dbReference>
<keyword evidence="2" id="KW-1185">Reference proteome</keyword>
<dbReference type="GO" id="GO:0016279">
    <property type="term" value="F:protein-lysine N-methyltransferase activity"/>
    <property type="evidence" value="ECO:0007669"/>
    <property type="project" value="TreeGrafter"/>
</dbReference>
<dbReference type="PANTHER" id="PTHR13271:SF135">
    <property type="entry name" value="SET DOMAIN PROTEIN (AFU_ORTHOLOGUE AFUA_4G11040)"/>
    <property type="match status" value="1"/>
</dbReference>
<proteinExistence type="predicted"/>
<dbReference type="EMBL" id="CDMC01000002">
    <property type="protein sequence ID" value="CEN59535.1"/>
    <property type="molecule type" value="Genomic_DNA"/>
</dbReference>
<reference evidence="2" key="1">
    <citation type="journal article" date="2016" name="Genome Announc.">
        <title>Draft genome sequences of fungus Aspergillus calidoustus.</title>
        <authorList>
            <person name="Horn F."/>
            <person name="Linde J."/>
            <person name="Mattern D.J."/>
            <person name="Walther G."/>
            <person name="Guthke R."/>
            <person name="Scherlach K."/>
            <person name="Martin K."/>
            <person name="Brakhage A.A."/>
            <person name="Petzke L."/>
            <person name="Valiante V."/>
        </authorList>
    </citation>
    <scope>NUCLEOTIDE SEQUENCE [LARGE SCALE GENOMIC DNA]</scope>
    <source>
        <strain evidence="2">SF006504</strain>
    </source>
</reference>
<dbReference type="FunFam" id="3.90.1410.10:FF:000039">
    <property type="entry name" value="SET domain protein (AFU_orthologue AFUA_4G11040)"/>
    <property type="match status" value="1"/>
</dbReference>
<dbReference type="PANTHER" id="PTHR13271">
    <property type="entry name" value="UNCHARACTERIZED PUTATIVE METHYLTRANSFERASE"/>
    <property type="match status" value="1"/>
</dbReference>
<dbReference type="Proteomes" id="UP000054771">
    <property type="component" value="Unassembled WGS sequence"/>
</dbReference>
<dbReference type="OMA" id="YVFNIFY"/>
<dbReference type="STRING" id="454130.A0A0U5GMC6"/>
<dbReference type="Gene3D" id="3.90.1410.10">
    <property type="entry name" value="set domain protein methyltransferase, domain 1"/>
    <property type="match status" value="1"/>
</dbReference>
<dbReference type="OrthoDB" id="42889at2759"/>
<organism evidence="1 2">
    <name type="scientific">Aspergillus calidoustus</name>
    <dbReference type="NCBI Taxonomy" id="454130"/>
    <lineage>
        <taxon>Eukaryota</taxon>
        <taxon>Fungi</taxon>
        <taxon>Dikarya</taxon>
        <taxon>Ascomycota</taxon>
        <taxon>Pezizomycotina</taxon>
        <taxon>Eurotiomycetes</taxon>
        <taxon>Eurotiomycetidae</taxon>
        <taxon>Eurotiales</taxon>
        <taxon>Aspergillaceae</taxon>
        <taxon>Aspergillus</taxon>
        <taxon>Aspergillus subgen. Nidulantes</taxon>
    </lineage>
</organism>
<gene>
    <name evidence="1" type="ORF">ASPCAL01984</name>
</gene>
<name>A0A0U5GMC6_ASPCI</name>
<evidence type="ECO:0000313" key="1">
    <source>
        <dbReference type="EMBL" id="CEN59535.1"/>
    </source>
</evidence>
<sequence>MAGDDLAAGSSLETYSTLLQWMKSHGGDLHENVQITYNERQGTHIRVLKEGVPSNTHIVKTPVATTMSYFNAIDHRVGDVHFPSHEVKLPHSFVEAAGPEELAIFFLIGQYLRGSESFWHPYLRTLPQPGALTTLPYYEEEDDLEWLEGTSLVQARKQKVAQLREKYEASYGELQKAGVEGSEKYSWDLYLWASTIFVSRAFSAKVLSGVVPEHGLPEENVSVLLPFIDILNHRPLAKVEWRAGKENVDFVILEDVPAEQEIANNYGPRNNEQLMMNYGFCLPDNPCDYRTVALRAPPGSPLQVVREQQRQLFPNMNTDSEDPYYVFNIFYPLLAPGTPMEHSIFSPALFNAVSILAASQRELEALEVSEHEIRISNAYGNSRAALAAISQIIIELITHIVRLRSSGPGSREPANLKQTHAKIYRDSQIRLSESALVIAAWSLKRARVHGLRGDWEGTKRLLGEHMARIPKGKFPDAVQSRIQVRILERPSILKATGELFSFDELLSLLPDEVRKLCQECSSTVLKNASRNIPALRGITVQASPFRFPLFVCFVVAVHITNRHKHDIGSGESHNFLPPRLSQWASFMLDHYLPPPDDVAWAVEDEGDETLLGEFDEVLETMRAQNSEIFSKLEPFTGGWQGDAWWLSPNWVRWAWMMTEQECVQAPEDPLALLSSEGSGNVMLSTETYLYIPQPLE</sequence>
<evidence type="ECO:0000313" key="2">
    <source>
        <dbReference type="Proteomes" id="UP000054771"/>
    </source>
</evidence>
<dbReference type="AlphaFoldDB" id="A0A0U5GMC6"/>